<evidence type="ECO:0000256" key="5">
    <source>
        <dbReference type="ARBA" id="ARBA00023204"/>
    </source>
</evidence>
<keyword evidence="4" id="KW-0378">Hydrolase</keyword>
<keyword evidence="8" id="KW-1185">Reference proteome</keyword>
<comment type="similarity">
    <text evidence="6">Belongs to the Vsr family.</text>
</comment>
<evidence type="ECO:0000256" key="3">
    <source>
        <dbReference type="ARBA" id="ARBA00022763"/>
    </source>
</evidence>
<dbReference type="GO" id="GO:0006298">
    <property type="term" value="P:mismatch repair"/>
    <property type="evidence" value="ECO:0007669"/>
    <property type="project" value="InterPro"/>
</dbReference>
<dbReference type="Pfam" id="PF03852">
    <property type="entry name" value="Vsr"/>
    <property type="match status" value="1"/>
</dbReference>
<dbReference type="EMBL" id="CP022112">
    <property type="protein sequence ID" value="ASG24028.1"/>
    <property type="molecule type" value="Genomic_DNA"/>
</dbReference>
<evidence type="ECO:0000313" key="8">
    <source>
        <dbReference type="Proteomes" id="UP000197153"/>
    </source>
</evidence>
<accession>A0A248K0T7</accession>
<dbReference type="InterPro" id="IPR011335">
    <property type="entry name" value="Restrct_endonuc-II-like"/>
</dbReference>
<dbReference type="CDD" id="cd00221">
    <property type="entry name" value="Vsr"/>
    <property type="match status" value="1"/>
</dbReference>
<keyword evidence="2 7" id="KW-0255">Endonuclease</keyword>
<evidence type="ECO:0000256" key="6">
    <source>
        <dbReference type="ARBA" id="ARBA00029466"/>
    </source>
</evidence>
<dbReference type="InterPro" id="IPR004603">
    <property type="entry name" value="DNA_mismatch_endonuc_vsr"/>
</dbReference>
<evidence type="ECO:0000313" key="7">
    <source>
        <dbReference type="EMBL" id="ASG24028.1"/>
    </source>
</evidence>
<protein>
    <submittedName>
        <fullName evidence="7">Very short patch repair endonuclease</fullName>
    </submittedName>
</protein>
<dbReference type="Proteomes" id="UP000197153">
    <property type="component" value="Chromosome 3"/>
</dbReference>
<keyword evidence="5" id="KW-0234">DNA repair</keyword>
<reference evidence="7 8" key="1">
    <citation type="submission" date="2017-06" db="EMBL/GenBank/DDBJ databases">
        <title>Complete genome sequence of Nitrospirillum amazonense strain CBAmC, an endophytic nitrogen-fixing and plant growth-promoting bacterium, isolated from sugarcane.</title>
        <authorList>
            <person name="Schwab S."/>
            <person name="dos Santos Teixeira K.R."/>
            <person name="Simoes Araujo J.L."/>
            <person name="Soares Vidal M."/>
            <person name="Borges de Freitas H.R."/>
            <person name="Rivello Crivelaro A.L."/>
            <person name="Bueno de Camargo Nunes A."/>
            <person name="dos Santos C.M."/>
            <person name="Palmeira da Silva Rosa D."/>
            <person name="da Silva Padilha D."/>
            <person name="da Silva E."/>
            <person name="Araujo Terra L."/>
            <person name="Soares Mendes V."/>
            <person name="Farinelli L."/>
            <person name="Magalhaes Cruz L."/>
            <person name="Baldani J.I."/>
        </authorList>
    </citation>
    <scope>NUCLEOTIDE SEQUENCE [LARGE SCALE GENOMIC DNA]</scope>
    <source>
        <strain evidence="7 8">CBAmC</strain>
    </source>
</reference>
<keyword evidence="1" id="KW-0540">Nuclease</keyword>
<dbReference type="AlphaFoldDB" id="A0A248K0T7"/>
<evidence type="ECO:0000256" key="1">
    <source>
        <dbReference type="ARBA" id="ARBA00022722"/>
    </source>
</evidence>
<keyword evidence="3" id="KW-0227">DNA damage</keyword>
<dbReference type="GO" id="GO:0004519">
    <property type="term" value="F:endonuclease activity"/>
    <property type="evidence" value="ECO:0007669"/>
    <property type="project" value="UniProtKB-KW"/>
</dbReference>
<dbReference type="REBASE" id="215054">
    <property type="entry name" value="V.NammcORF24155P"/>
</dbReference>
<dbReference type="SUPFAM" id="SSF52980">
    <property type="entry name" value="Restriction endonuclease-like"/>
    <property type="match status" value="1"/>
</dbReference>
<evidence type="ECO:0000256" key="4">
    <source>
        <dbReference type="ARBA" id="ARBA00022801"/>
    </source>
</evidence>
<sequence length="173" mass="19317">MPYACPNSGSSQLDTLTPEQRRFTMSRVRSRNTAPEMVVRRSLHAAGFRFRLHRKGLPGRPDLVLPKYHSVIFVHGCFWHGHECPRGRPPATRTEFWGTKIAGNRTRDAAAKLALHNAGWRVLTIWECGITGPVRQELAALVVLCANFLIGTAPEAEISGDWAHPPKKSSENE</sequence>
<gene>
    <name evidence="7" type="ORF">Y958_24125</name>
</gene>
<organism evidence="7 8">
    <name type="scientific">Nitrospirillum viridazoti CBAmc</name>
    <dbReference type="NCBI Taxonomy" id="1441467"/>
    <lineage>
        <taxon>Bacteria</taxon>
        <taxon>Pseudomonadati</taxon>
        <taxon>Pseudomonadota</taxon>
        <taxon>Alphaproteobacteria</taxon>
        <taxon>Rhodospirillales</taxon>
        <taxon>Azospirillaceae</taxon>
        <taxon>Nitrospirillum</taxon>
        <taxon>Nitrospirillum viridazoti</taxon>
    </lineage>
</organism>
<dbReference type="GO" id="GO:0016787">
    <property type="term" value="F:hydrolase activity"/>
    <property type="evidence" value="ECO:0007669"/>
    <property type="project" value="UniProtKB-KW"/>
</dbReference>
<dbReference type="Gene3D" id="3.40.960.10">
    <property type="entry name" value="VSR Endonuclease"/>
    <property type="match status" value="1"/>
</dbReference>
<name>A0A248K0T7_9PROT</name>
<dbReference type="NCBIfam" id="TIGR00632">
    <property type="entry name" value="vsr"/>
    <property type="match status" value="1"/>
</dbReference>
<proteinExistence type="inferred from homology"/>
<dbReference type="KEGG" id="nao:Y958_24125"/>
<evidence type="ECO:0000256" key="2">
    <source>
        <dbReference type="ARBA" id="ARBA00022759"/>
    </source>
</evidence>